<evidence type="ECO:0000313" key="1">
    <source>
        <dbReference type="EMBL" id="PIZ47449.1"/>
    </source>
</evidence>
<dbReference type="EMBL" id="PFNL01000047">
    <property type="protein sequence ID" value="PIZ47449.1"/>
    <property type="molecule type" value="Genomic_DNA"/>
</dbReference>
<protein>
    <recommendedName>
        <fullName evidence="3">Lipoprotein</fullName>
    </recommendedName>
</protein>
<proteinExistence type="predicted"/>
<name>A0A2M7TKQ0_UNCKA</name>
<accession>A0A2M7TKQ0</accession>
<evidence type="ECO:0008006" key="3">
    <source>
        <dbReference type="Google" id="ProtNLM"/>
    </source>
</evidence>
<reference evidence="2" key="1">
    <citation type="submission" date="2017-09" db="EMBL/GenBank/DDBJ databases">
        <title>Depth-based differentiation of microbial function through sediment-hosted aquifers and enrichment of novel symbionts in the deep terrestrial subsurface.</title>
        <authorList>
            <person name="Probst A.J."/>
            <person name="Ladd B."/>
            <person name="Jarett J.K."/>
            <person name="Geller-Mcgrath D.E."/>
            <person name="Sieber C.M.K."/>
            <person name="Emerson J.B."/>
            <person name="Anantharaman K."/>
            <person name="Thomas B.C."/>
            <person name="Malmstrom R."/>
            <person name="Stieglmeier M."/>
            <person name="Klingl A."/>
            <person name="Woyke T."/>
            <person name="Ryan C.M."/>
            <person name="Banfield J.F."/>
        </authorList>
    </citation>
    <scope>NUCLEOTIDE SEQUENCE [LARGE SCALE GENOMIC DNA]</scope>
</reference>
<evidence type="ECO:0000313" key="2">
    <source>
        <dbReference type="Proteomes" id="UP000228920"/>
    </source>
</evidence>
<gene>
    <name evidence="1" type="ORF">COY32_01645</name>
</gene>
<comment type="caution">
    <text evidence="1">The sequence shown here is derived from an EMBL/GenBank/DDBJ whole genome shotgun (WGS) entry which is preliminary data.</text>
</comment>
<dbReference type="PROSITE" id="PS51257">
    <property type="entry name" value="PROKAR_LIPOPROTEIN"/>
    <property type="match status" value="1"/>
</dbReference>
<organism evidence="1 2">
    <name type="scientific">candidate division WWE3 bacterium CG_4_10_14_0_2_um_filter_41_14</name>
    <dbReference type="NCBI Taxonomy" id="1975072"/>
    <lineage>
        <taxon>Bacteria</taxon>
        <taxon>Katanobacteria</taxon>
    </lineage>
</organism>
<dbReference type="Proteomes" id="UP000228920">
    <property type="component" value="Unassembled WGS sequence"/>
</dbReference>
<dbReference type="AlphaFoldDB" id="A0A2M7TKQ0"/>
<sequence length="193" mass="22367">MGRKIGLLYIGLFFTLILLSGCSETIGPSQQRLFQTTELQVTKQKFSEIDEVIVLRVPPAKDIDSRMTWADWHNHGIIKCHGTKGKTQDRYFPENSSIQLWRIIYTDSSTITIWSGNIGENTCSLWLSELDRIPGEAYRILVKKFPDKIEEYYFIRNYPQPKHAEKICKAAALRVDGYCKYWENGAAQLWLNK</sequence>